<dbReference type="Proteomes" id="UP001597365">
    <property type="component" value="Unassembled WGS sequence"/>
</dbReference>
<feature type="compositionally biased region" description="Low complexity" evidence="1">
    <location>
        <begin position="131"/>
        <end position="141"/>
    </location>
</feature>
<feature type="region of interest" description="Disordered" evidence="1">
    <location>
        <begin position="1"/>
        <end position="155"/>
    </location>
</feature>
<accession>A0ABW4PLQ5</accession>
<dbReference type="Pfam" id="PF13672">
    <property type="entry name" value="PP2C_2"/>
    <property type="match status" value="1"/>
</dbReference>
<feature type="domain" description="PPM-type phosphatase" evidence="2">
    <location>
        <begin position="168"/>
        <end position="399"/>
    </location>
</feature>
<protein>
    <submittedName>
        <fullName evidence="3">Protein phosphatase 2C domain-containing protein</fullName>
    </submittedName>
</protein>
<feature type="compositionally biased region" description="Low complexity" evidence="1">
    <location>
        <begin position="110"/>
        <end position="121"/>
    </location>
</feature>
<reference evidence="4" key="1">
    <citation type="journal article" date="2019" name="Int. J. Syst. Evol. Microbiol.">
        <title>The Global Catalogue of Microorganisms (GCM) 10K type strain sequencing project: providing services to taxonomists for standard genome sequencing and annotation.</title>
        <authorList>
            <consortium name="The Broad Institute Genomics Platform"/>
            <consortium name="The Broad Institute Genome Sequencing Center for Infectious Disease"/>
            <person name="Wu L."/>
            <person name="Ma J."/>
        </authorList>
    </citation>
    <scope>NUCLEOTIDE SEQUENCE [LARGE SCALE GENOMIC DNA]</scope>
    <source>
        <strain evidence="4">CGMCC 4.7455</strain>
    </source>
</reference>
<evidence type="ECO:0000259" key="2">
    <source>
        <dbReference type="Pfam" id="PF13672"/>
    </source>
</evidence>
<evidence type="ECO:0000313" key="3">
    <source>
        <dbReference type="EMBL" id="MFD1830890.1"/>
    </source>
</evidence>
<feature type="compositionally biased region" description="Basic and acidic residues" evidence="1">
    <location>
        <begin position="29"/>
        <end position="40"/>
    </location>
</feature>
<dbReference type="InterPro" id="IPR001932">
    <property type="entry name" value="PPM-type_phosphatase-like_dom"/>
</dbReference>
<dbReference type="RefSeq" id="WP_380900247.1">
    <property type="nucleotide sequence ID" value="NZ_JBHUFU010000007.1"/>
</dbReference>
<gene>
    <name evidence="3" type="ORF">ACFSJS_14575</name>
</gene>
<feature type="compositionally biased region" description="Pro residues" evidence="1">
    <location>
        <begin position="99"/>
        <end position="109"/>
    </location>
</feature>
<evidence type="ECO:0000256" key="1">
    <source>
        <dbReference type="SAM" id="MobiDB-lite"/>
    </source>
</evidence>
<name>A0ABW4PLQ5_9ACTN</name>
<feature type="region of interest" description="Disordered" evidence="1">
    <location>
        <begin position="313"/>
        <end position="357"/>
    </location>
</feature>
<dbReference type="EMBL" id="JBHUFU010000007">
    <property type="protein sequence ID" value="MFD1830890.1"/>
    <property type="molecule type" value="Genomic_DNA"/>
</dbReference>
<keyword evidence="4" id="KW-1185">Reference proteome</keyword>
<feature type="compositionally biased region" description="Basic and acidic residues" evidence="1">
    <location>
        <begin position="407"/>
        <end position="426"/>
    </location>
</feature>
<proteinExistence type="predicted"/>
<sequence>MSQQGERAGGPDWWSRLYDGDPPDTGRAPARDSVDERYDSAARAVGGPPSPAARGEEPGETGVPGGTGGPRPPGEGGTVPPGGSRDASEPAPGSGGGPAPGPEPVPAPPAASAVRPESAPASPAPGPPAAEPFALPAADPAGLPHLPSDTALDGARYGPFTLRAVSTRGDGARRRGEPRREALLTARFGDGDEALVLVALAAGTGTGTAAHRAARELCHHIGASVGRSHARLSEDIREARRGALKSGLHRLTGRAYGRLRADAGARGAEAGASTAAVRCLLLPVDPRCRIRVFFGVGEGGLFRLRDGAWQDIEPGGHGTRAREAAAAPGAEASGAAGGDGGTTAAGPSPMPGPFRFRASLARPGDTLLLCGEGLAEPVLGAEGFADRLAGRWSGARPPGPAGFLADVRPDAGEHEEDRTAAAVWEH</sequence>
<feature type="region of interest" description="Disordered" evidence="1">
    <location>
        <begin position="406"/>
        <end position="426"/>
    </location>
</feature>
<comment type="caution">
    <text evidence="3">The sequence shown here is derived from an EMBL/GenBank/DDBJ whole genome shotgun (WGS) entry which is preliminary data.</text>
</comment>
<evidence type="ECO:0000313" key="4">
    <source>
        <dbReference type="Proteomes" id="UP001597365"/>
    </source>
</evidence>
<organism evidence="3 4">
    <name type="scientific">Streptomyces desertarenae</name>
    <dbReference type="NCBI Taxonomy" id="2666184"/>
    <lineage>
        <taxon>Bacteria</taxon>
        <taxon>Bacillati</taxon>
        <taxon>Actinomycetota</taxon>
        <taxon>Actinomycetes</taxon>
        <taxon>Kitasatosporales</taxon>
        <taxon>Streptomycetaceae</taxon>
        <taxon>Streptomyces</taxon>
    </lineage>
</organism>
<feature type="compositionally biased region" description="Gly residues" evidence="1">
    <location>
        <begin position="62"/>
        <end position="80"/>
    </location>
</feature>
<feature type="compositionally biased region" description="Low complexity" evidence="1">
    <location>
        <begin position="324"/>
        <end position="334"/>
    </location>
</feature>